<keyword evidence="8" id="KW-1185">Reference proteome</keyword>
<evidence type="ECO:0000313" key="7">
    <source>
        <dbReference type="EMBL" id="SEJ53480.1"/>
    </source>
</evidence>
<dbReference type="InterPro" id="IPR005066">
    <property type="entry name" value="MoCF_OxRdtse_dimer"/>
</dbReference>
<dbReference type="InterPro" id="IPR008335">
    <property type="entry name" value="Mopterin_OxRdtase_euk"/>
</dbReference>
<evidence type="ECO:0000256" key="1">
    <source>
        <dbReference type="ARBA" id="ARBA00001924"/>
    </source>
</evidence>
<dbReference type="GO" id="GO:0020037">
    <property type="term" value="F:heme binding"/>
    <property type="evidence" value="ECO:0007669"/>
    <property type="project" value="TreeGrafter"/>
</dbReference>
<dbReference type="GO" id="GO:0043546">
    <property type="term" value="F:molybdopterin cofactor binding"/>
    <property type="evidence" value="ECO:0007669"/>
    <property type="project" value="TreeGrafter"/>
</dbReference>
<dbReference type="GO" id="GO:0008482">
    <property type="term" value="F:sulfite oxidase activity"/>
    <property type="evidence" value="ECO:0007669"/>
    <property type="project" value="TreeGrafter"/>
</dbReference>
<dbReference type="Pfam" id="PF00174">
    <property type="entry name" value="Oxidored_molyb"/>
    <property type="match status" value="1"/>
</dbReference>
<name>A0A1H6ZV58_9DEIO</name>
<gene>
    <name evidence="7" type="ORF">SAMN04488058_11025</name>
</gene>
<keyword evidence="4" id="KW-0560">Oxidoreductase</keyword>
<evidence type="ECO:0000256" key="2">
    <source>
        <dbReference type="ARBA" id="ARBA00022505"/>
    </source>
</evidence>
<dbReference type="PANTHER" id="PTHR19372">
    <property type="entry name" value="SULFITE REDUCTASE"/>
    <property type="match status" value="1"/>
</dbReference>
<keyword evidence="2" id="KW-0500">Molybdenum</keyword>
<accession>A0A1H6ZV58</accession>
<keyword evidence="3" id="KW-0479">Metal-binding</keyword>
<dbReference type="CDD" id="cd02110">
    <property type="entry name" value="SO_family_Moco_dimer"/>
    <property type="match status" value="1"/>
</dbReference>
<dbReference type="InterPro" id="IPR000572">
    <property type="entry name" value="OxRdtase_Mopterin-bd_dom"/>
</dbReference>
<dbReference type="Gene3D" id="3.90.420.10">
    <property type="entry name" value="Oxidoreductase, molybdopterin-binding domain"/>
    <property type="match status" value="1"/>
</dbReference>
<dbReference type="EMBL" id="FNZA01000010">
    <property type="protein sequence ID" value="SEJ53480.1"/>
    <property type="molecule type" value="Genomic_DNA"/>
</dbReference>
<dbReference type="PRINTS" id="PR00407">
    <property type="entry name" value="EUMOPTERIN"/>
</dbReference>
<sequence length="347" mass="37734">MLITRQTDPDNLETPFDRLGGLISEAHYVRSHFPVPPLDPASFRLEVTGPGRSPRAFSLDDLRRLPAHTRRVTMECAGNGRVYLSPRASGVQWELGAVGTAQWTGVLLSAVLQEAGVPEEVTEAVLVGLDRGQMHDPVQSPGPIAYARSLPLEKAQEDVLLAYEMNGAPLSPAHGAPLRAIVPGWYGMAAVKWLGRVHLQAGPYPGYFQTVDYARWEEPAGLPAVRVPLAEMQVKSQIARPAPHETLSCGQAVQLLGAAWTGQGEVTRVEVSTDGGGSWADADFLDPPEAGVWRRWQMSWTPPAPGAYTLLSRAYDSAGRSQPREHDPLKGSYEIRHTLPVPVTVRP</sequence>
<dbReference type="OrthoDB" id="9778777at2"/>
<evidence type="ECO:0000256" key="4">
    <source>
        <dbReference type="ARBA" id="ARBA00023002"/>
    </source>
</evidence>
<dbReference type="Proteomes" id="UP000199223">
    <property type="component" value="Unassembled WGS sequence"/>
</dbReference>
<protein>
    <submittedName>
        <fullName evidence="7">Mo-co oxidoreductase dimerisation domain-containing protein</fullName>
    </submittedName>
</protein>
<dbReference type="SUPFAM" id="SSF81296">
    <property type="entry name" value="E set domains"/>
    <property type="match status" value="1"/>
</dbReference>
<dbReference type="GO" id="GO:0030151">
    <property type="term" value="F:molybdenum ion binding"/>
    <property type="evidence" value="ECO:0007669"/>
    <property type="project" value="InterPro"/>
</dbReference>
<feature type="domain" description="Oxidoreductase molybdopterin-binding" evidence="5">
    <location>
        <begin position="32"/>
        <end position="207"/>
    </location>
</feature>
<proteinExistence type="predicted"/>
<feature type="domain" description="Moybdenum cofactor oxidoreductase dimerisation" evidence="6">
    <location>
        <begin position="229"/>
        <end position="325"/>
    </location>
</feature>
<evidence type="ECO:0000313" key="8">
    <source>
        <dbReference type="Proteomes" id="UP000199223"/>
    </source>
</evidence>
<dbReference type="Pfam" id="PF03404">
    <property type="entry name" value="Mo-co_dimer"/>
    <property type="match status" value="1"/>
</dbReference>
<dbReference type="GO" id="GO:0006790">
    <property type="term" value="P:sulfur compound metabolic process"/>
    <property type="evidence" value="ECO:0007669"/>
    <property type="project" value="TreeGrafter"/>
</dbReference>
<dbReference type="SUPFAM" id="SSF56524">
    <property type="entry name" value="Oxidoreductase molybdopterin-binding domain"/>
    <property type="match status" value="1"/>
</dbReference>
<comment type="cofactor">
    <cofactor evidence="1">
        <name>Mo-molybdopterin</name>
        <dbReference type="ChEBI" id="CHEBI:71302"/>
    </cofactor>
</comment>
<dbReference type="RefSeq" id="WP_092264740.1">
    <property type="nucleotide sequence ID" value="NZ_FNZA01000010.1"/>
</dbReference>
<dbReference type="AlphaFoldDB" id="A0A1H6ZV58"/>
<evidence type="ECO:0000259" key="6">
    <source>
        <dbReference type="Pfam" id="PF03404"/>
    </source>
</evidence>
<reference evidence="8" key="1">
    <citation type="submission" date="2016-10" db="EMBL/GenBank/DDBJ databases">
        <authorList>
            <person name="Varghese N."/>
            <person name="Submissions S."/>
        </authorList>
    </citation>
    <scope>NUCLEOTIDE SEQUENCE [LARGE SCALE GENOMIC DNA]</scope>
    <source>
        <strain evidence="8">CGMCC 1.10218</strain>
    </source>
</reference>
<organism evidence="7 8">
    <name type="scientific">Deinococcus reticulitermitis</name>
    <dbReference type="NCBI Taxonomy" id="856736"/>
    <lineage>
        <taxon>Bacteria</taxon>
        <taxon>Thermotogati</taxon>
        <taxon>Deinococcota</taxon>
        <taxon>Deinococci</taxon>
        <taxon>Deinococcales</taxon>
        <taxon>Deinococcaceae</taxon>
        <taxon>Deinococcus</taxon>
    </lineage>
</organism>
<dbReference type="PANTHER" id="PTHR19372:SF7">
    <property type="entry name" value="SULFITE OXIDASE, MITOCHONDRIAL"/>
    <property type="match status" value="1"/>
</dbReference>
<evidence type="ECO:0000256" key="3">
    <source>
        <dbReference type="ARBA" id="ARBA00022723"/>
    </source>
</evidence>
<dbReference type="Gene3D" id="2.60.40.650">
    <property type="match status" value="1"/>
</dbReference>
<dbReference type="STRING" id="856736.SAMN04488058_11025"/>
<dbReference type="InterPro" id="IPR014756">
    <property type="entry name" value="Ig_E-set"/>
</dbReference>
<evidence type="ECO:0000259" key="5">
    <source>
        <dbReference type="Pfam" id="PF00174"/>
    </source>
</evidence>
<dbReference type="InterPro" id="IPR036374">
    <property type="entry name" value="OxRdtase_Mopterin-bd_sf"/>
</dbReference>